<reference evidence="11" key="1">
    <citation type="journal article" date="2019" name="Int. J. Syst. Evol. Microbiol.">
        <title>The Global Catalogue of Microorganisms (GCM) 10K type strain sequencing project: providing services to taxonomists for standard genome sequencing and annotation.</title>
        <authorList>
            <consortium name="The Broad Institute Genomics Platform"/>
            <consortium name="The Broad Institute Genome Sequencing Center for Infectious Disease"/>
            <person name="Wu L."/>
            <person name="Ma J."/>
        </authorList>
    </citation>
    <scope>NUCLEOTIDE SEQUENCE [LARGE SCALE GENOMIC DNA]</scope>
    <source>
        <strain evidence="11">JCM 18304</strain>
    </source>
</reference>
<keyword evidence="4 5" id="KW-0720">Serine protease</keyword>
<dbReference type="PANTHER" id="PTHR43806">
    <property type="entry name" value="PEPTIDASE S8"/>
    <property type="match status" value="1"/>
</dbReference>
<protein>
    <submittedName>
        <fullName evidence="10">Type VII secretion-associated serine protease mycosin</fullName>
    </submittedName>
</protein>
<feature type="chain" id="PRO_5046376175" evidence="8">
    <location>
        <begin position="24"/>
        <end position="377"/>
    </location>
</feature>
<evidence type="ECO:0000256" key="8">
    <source>
        <dbReference type="SAM" id="SignalP"/>
    </source>
</evidence>
<keyword evidence="7" id="KW-1133">Transmembrane helix</keyword>
<dbReference type="Gene3D" id="3.40.50.200">
    <property type="entry name" value="Peptidase S8/S53 domain"/>
    <property type="match status" value="1"/>
</dbReference>
<feature type="active site" description="Charge relay system" evidence="5">
    <location>
        <position position="255"/>
    </location>
</feature>
<dbReference type="InterPro" id="IPR023827">
    <property type="entry name" value="Peptidase_S8_Asp-AS"/>
</dbReference>
<sequence>MLRRGVAGVSGLFLALTATLMFAAPARADSVRDQQWFLSSLHVLDANRVSKGEGITVALIDTGVSASHPDLVGNVLPGAVTYVGTGRSGDAWHDPNGHGTGMAGNIAAHGHGLDAGALGIASAAKILPIADAGDGGRTNDAAMTASIKYAIERRVQVICLAEGGGGGTPDLATAVRAAEDANIVVVAAVGNRSQGSLVVDAPADLPGVLSVGSVDQNGNHAADSVTGSAVVLSAPGVDIVHPAPGGGYSAGTGTSDATSITAGAVALVRAKYPNLSAAEVIHRLTATATDKGPPGRDDEYGYGVINIVAALTVNVPPLSASASPAPSASDQKPGSGSPRAQQQGTKTSLLAIVIPVGAVLVVLLGFLGWRAARRRTP</sequence>
<keyword evidence="3 5" id="KW-0378">Hydrolase</keyword>
<keyword evidence="11" id="KW-1185">Reference proteome</keyword>
<proteinExistence type="inferred from homology"/>
<dbReference type="InterPro" id="IPR000209">
    <property type="entry name" value="Peptidase_S8/S53_dom"/>
</dbReference>
<gene>
    <name evidence="10" type="primary">mycP</name>
    <name evidence="10" type="ORF">GCM10023322_05040</name>
</gene>
<feature type="region of interest" description="Disordered" evidence="6">
    <location>
        <begin position="319"/>
        <end position="342"/>
    </location>
</feature>
<feature type="domain" description="Peptidase S8/S53" evidence="9">
    <location>
        <begin position="52"/>
        <end position="303"/>
    </location>
</feature>
<evidence type="ECO:0000256" key="1">
    <source>
        <dbReference type="ARBA" id="ARBA00011073"/>
    </source>
</evidence>
<dbReference type="InterPro" id="IPR015500">
    <property type="entry name" value="Peptidase_S8_subtilisin-rel"/>
</dbReference>
<dbReference type="PROSITE" id="PS51892">
    <property type="entry name" value="SUBTILASE"/>
    <property type="match status" value="1"/>
</dbReference>
<accession>A0ABP9RID5</accession>
<feature type="transmembrane region" description="Helical" evidence="7">
    <location>
        <begin position="349"/>
        <end position="369"/>
    </location>
</feature>
<feature type="signal peptide" evidence="8">
    <location>
        <begin position="1"/>
        <end position="23"/>
    </location>
</feature>
<evidence type="ECO:0000313" key="11">
    <source>
        <dbReference type="Proteomes" id="UP001501570"/>
    </source>
</evidence>
<dbReference type="PROSITE" id="PS00136">
    <property type="entry name" value="SUBTILASE_ASP"/>
    <property type="match status" value="1"/>
</dbReference>
<evidence type="ECO:0000256" key="3">
    <source>
        <dbReference type="ARBA" id="ARBA00022801"/>
    </source>
</evidence>
<feature type="active site" description="Charge relay system" evidence="5">
    <location>
        <position position="61"/>
    </location>
</feature>
<evidence type="ECO:0000259" key="9">
    <source>
        <dbReference type="Pfam" id="PF00082"/>
    </source>
</evidence>
<name>A0ABP9RID5_9ACTN</name>
<dbReference type="GO" id="GO:0008233">
    <property type="term" value="F:peptidase activity"/>
    <property type="evidence" value="ECO:0007669"/>
    <property type="project" value="UniProtKB-KW"/>
</dbReference>
<dbReference type="EMBL" id="BAABJQ010000001">
    <property type="protein sequence ID" value="GAA5178298.1"/>
    <property type="molecule type" value="Genomic_DNA"/>
</dbReference>
<dbReference type="PANTHER" id="PTHR43806:SF11">
    <property type="entry name" value="CEREVISIN-RELATED"/>
    <property type="match status" value="1"/>
</dbReference>
<evidence type="ECO:0000256" key="6">
    <source>
        <dbReference type="SAM" id="MobiDB-lite"/>
    </source>
</evidence>
<keyword evidence="2 5" id="KW-0645">Protease</keyword>
<dbReference type="PRINTS" id="PR00723">
    <property type="entry name" value="SUBTILISIN"/>
</dbReference>
<evidence type="ECO:0000313" key="10">
    <source>
        <dbReference type="EMBL" id="GAA5178298.1"/>
    </source>
</evidence>
<feature type="compositionally biased region" description="Polar residues" evidence="6">
    <location>
        <begin position="330"/>
        <end position="342"/>
    </location>
</feature>
<keyword evidence="7" id="KW-0472">Membrane</keyword>
<evidence type="ECO:0000256" key="7">
    <source>
        <dbReference type="SAM" id="Phobius"/>
    </source>
</evidence>
<feature type="compositionally biased region" description="Low complexity" evidence="6">
    <location>
        <begin position="319"/>
        <end position="329"/>
    </location>
</feature>
<comment type="similarity">
    <text evidence="1 5">Belongs to the peptidase S8 family.</text>
</comment>
<keyword evidence="8" id="KW-0732">Signal</keyword>
<dbReference type="InterPro" id="IPR036852">
    <property type="entry name" value="Peptidase_S8/S53_dom_sf"/>
</dbReference>
<dbReference type="InterPro" id="IPR050131">
    <property type="entry name" value="Peptidase_S8_subtilisin-like"/>
</dbReference>
<organism evidence="10 11">
    <name type="scientific">Rugosimonospora acidiphila</name>
    <dbReference type="NCBI Taxonomy" id="556531"/>
    <lineage>
        <taxon>Bacteria</taxon>
        <taxon>Bacillati</taxon>
        <taxon>Actinomycetota</taxon>
        <taxon>Actinomycetes</taxon>
        <taxon>Micromonosporales</taxon>
        <taxon>Micromonosporaceae</taxon>
        <taxon>Rugosimonospora</taxon>
    </lineage>
</organism>
<evidence type="ECO:0000256" key="2">
    <source>
        <dbReference type="ARBA" id="ARBA00022670"/>
    </source>
</evidence>
<dbReference type="SUPFAM" id="SSF52743">
    <property type="entry name" value="Subtilisin-like"/>
    <property type="match status" value="1"/>
</dbReference>
<evidence type="ECO:0000256" key="5">
    <source>
        <dbReference type="PROSITE-ProRule" id="PRU01240"/>
    </source>
</evidence>
<keyword evidence="7" id="KW-0812">Transmembrane</keyword>
<dbReference type="Proteomes" id="UP001501570">
    <property type="component" value="Unassembled WGS sequence"/>
</dbReference>
<dbReference type="Pfam" id="PF00082">
    <property type="entry name" value="Peptidase_S8"/>
    <property type="match status" value="1"/>
</dbReference>
<feature type="active site" description="Charge relay system" evidence="5">
    <location>
        <position position="98"/>
    </location>
</feature>
<evidence type="ECO:0000256" key="4">
    <source>
        <dbReference type="ARBA" id="ARBA00022825"/>
    </source>
</evidence>
<dbReference type="GO" id="GO:0006508">
    <property type="term" value="P:proteolysis"/>
    <property type="evidence" value="ECO:0007669"/>
    <property type="project" value="UniProtKB-KW"/>
</dbReference>
<comment type="caution">
    <text evidence="10">The sequence shown here is derived from an EMBL/GenBank/DDBJ whole genome shotgun (WGS) entry which is preliminary data.</text>
</comment>